<dbReference type="PROSITE" id="PS51318">
    <property type="entry name" value="TAT"/>
    <property type="match status" value="1"/>
</dbReference>
<evidence type="ECO:0000313" key="2">
    <source>
        <dbReference type="EMBL" id="GES28331.1"/>
    </source>
</evidence>
<evidence type="ECO:0000256" key="1">
    <source>
        <dbReference type="SAM" id="MobiDB-lite"/>
    </source>
</evidence>
<dbReference type="EMBL" id="BLAG01000004">
    <property type="protein sequence ID" value="GES28331.1"/>
    <property type="molecule type" value="Genomic_DNA"/>
</dbReference>
<dbReference type="Proteomes" id="UP000325598">
    <property type="component" value="Unassembled WGS sequence"/>
</dbReference>
<comment type="caution">
    <text evidence="2">The sequence shown here is derived from an EMBL/GenBank/DDBJ whole genome shotgun (WGS) entry which is preliminary data.</text>
</comment>
<feature type="region of interest" description="Disordered" evidence="1">
    <location>
        <begin position="1"/>
        <end position="23"/>
    </location>
</feature>
<accession>A0A5J4L8Z9</accession>
<organism evidence="2 3">
    <name type="scientific">Streptomyces angustmyceticus</name>
    <dbReference type="NCBI Taxonomy" id="285578"/>
    <lineage>
        <taxon>Bacteria</taxon>
        <taxon>Bacillati</taxon>
        <taxon>Actinomycetota</taxon>
        <taxon>Actinomycetes</taxon>
        <taxon>Kitasatosporales</taxon>
        <taxon>Streptomycetaceae</taxon>
        <taxon>Streptomyces</taxon>
    </lineage>
</organism>
<dbReference type="GeneID" id="96749289"/>
<protein>
    <submittedName>
        <fullName evidence="2">Uncharacterized protein</fullName>
    </submittedName>
</protein>
<dbReference type="OrthoDB" id="629332at2"/>
<reference evidence="2 3" key="1">
    <citation type="submission" date="2019-10" db="EMBL/GenBank/DDBJ databases">
        <title>Whole genome shotgun sequence of Streptomyces angustmyceticus NBRC 3934.</title>
        <authorList>
            <person name="Hosoyama A."/>
            <person name="Ichikawa N."/>
            <person name="Kimura A."/>
            <person name="Kitahashi Y."/>
            <person name="Komaki H."/>
            <person name="Uohara A."/>
        </authorList>
    </citation>
    <scope>NUCLEOTIDE SEQUENCE [LARGE SCALE GENOMIC DNA]</scope>
    <source>
        <strain evidence="2 3">NBRC 3934</strain>
    </source>
</reference>
<keyword evidence="3" id="KW-1185">Reference proteome</keyword>
<feature type="region of interest" description="Disordered" evidence="1">
    <location>
        <begin position="39"/>
        <end position="79"/>
    </location>
</feature>
<name>A0A5J4L8Z9_9ACTN</name>
<gene>
    <name evidence="2" type="ORF">San01_08180</name>
</gene>
<feature type="compositionally biased region" description="Gly residues" evidence="1">
    <location>
        <begin position="41"/>
        <end position="51"/>
    </location>
</feature>
<dbReference type="RefSeq" id="WP_086717121.1">
    <property type="nucleotide sequence ID" value="NZ_BLAG01000004.1"/>
</dbReference>
<dbReference type="InterPro" id="IPR006311">
    <property type="entry name" value="TAT_signal"/>
</dbReference>
<proteinExistence type="predicted"/>
<sequence>MRYEPSAQPDTSGTPSLARPTSRRRLLGVSGAALLTAACGPKGGEQAGDEGGVQPRAKSGGAPAGEAPDGALGVNFNEDPSDMSFPQVRALSAKWVRGFVPMTDDLDTHAPGRQRSIARLLDAGGSGFRTILSLKFPFLTLGRSLPTVGSKEMAAQLKRVDRVLDAVMGKTDILTIGNEPFLETLDDERDARLNVFYEHVAEHVIGYRNKHFPHGCGTRLYMGALNRLDQKVGRTPATERWVAFVNRKPELEGLDIHPHVDSLQAAGRYVQYVVSRLDKGKKFLATEFSLVQHWEDHMGDKVPAAYAEKYQVPPDTRVWQVIGNAIEKPFPQERWDDFLAMSPWFASHKDYLTQQMRMFRETGKLAVATYGVTQIESMQTGWGAHKKPWILNPLYANRTVRKENGRVGRTTVWFDSFRALQGS</sequence>
<feature type="compositionally biased region" description="Low complexity" evidence="1">
    <location>
        <begin position="60"/>
        <end position="73"/>
    </location>
</feature>
<evidence type="ECO:0000313" key="3">
    <source>
        <dbReference type="Proteomes" id="UP000325598"/>
    </source>
</evidence>
<dbReference type="AlphaFoldDB" id="A0A5J4L8Z9"/>